<dbReference type="OrthoDB" id="153872at2759"/>
<dbReference type="CDD" id="cd08047">
    <property type="entry name" value="TAF7"/>
    <property type="match status" value="1"/>
</dbReference>
<evidence type="ECO:0000256" key="7">
    <source>
        <dbReference type="SAM" id="MobiDB-lite"/>
    </source>
</evidence>
<evidence type="ECO:0000256" key="1">
    <source>
        <dbReference type="ARBA" id="ARBA00004123"/>
    </source>
</evidence>
<sequence>MPMKLKLSTGSKASSPSTATPTAGTPTPSSTTGSGFKLKIKSSAPPTPATEFPPSATVDPLAPPPKPKRAYNRKPKDGSPEVSKKSSKRTADSDISPAPKRPAVDEPKRRISFKINTSASAPNLSIDGGLSSAALTETPTSAGPKLKLARRQSNGPKAITLTAKKRPPPRPVGVGYDSEASDAEVDPAIEQQFVLRMPAADQFRGNERVRTMVEGDSRYVKDAVEKKTLGLSMAEGGADVSIRFLTRDLRRAVVSVKGNKYAAVLVELPCLVESMKSWDRKGGWWKVADISQMLLVLGPVGLGGNKNVDEEAKAYRLPKEVDTEMRYAHGLTPPMHWVRKRRFRKRISYRDIENVEEEVEKLLKEDRECAARGGRVDFNVYDGDASGMEDVGMEDAEGEYVDTTEDAYGMSMAQTPSQYQEEDDELEADLLAGLENMEDDDDDVAPAASGMLDASDILPTRSSSAAPQGSSAAETPAGAETPAAYESEAARARQESSSDEDDDDDDGSIDAIDEDVVAEQNELTAKREEIADLEKEVENKKAELDKITNQLLKQRVKQNLRALEDELAMKKKAFDMEDEDDD</sequence>
<dbReference type="GO" id="GO:0016251">
    <property type="term" value="F:RNA polymerase II general transcription initiation factor activity"/>
    <property type="evidence" value="ECO:0007669"/>
    <property type="project" value="TreeGrafter"/>
</dbReference>
<feature type="region of interest" description="Disordered" evidence="7">
    <location>
        <begin position="160"/>
        <end position="180"/>
    </location>
</feature>
<keyword evidence="4" id="KW-0804">Transcription</keyword>
<feature type="domain" description="TAFII55 protein conserved region" evidence="8">
    <location>
        <begin position="189"/>
        <end position="371"/>
    </location>
</feature>
<comment type="subcellular location">
    <subcellularLocation>
        <location evidence="1">Nucleus</location>
    </subcellularLocation>
</comment>
<dbReference type="STRING" id="2082308.A0A2K1QU68"/>
<dbReference type="FunCoup" id="A0A2K1QU68">
    <property type="interactions" value="190"/>
</dbReference>
<reference evidence="9 10" key="1">
    <citation type="submission" date="2017-06" db="EMBL/GenBank/DDBJ databases">
        <title>Draft genome sequence of a variant of Elsinoe murrayae.</title>
        <authorList>
            <person name="Cheng Q."/>
        </authorList>
    </citation>
    <scope>NUCLEOTIDE SEQUENCE [LARGE SCALE GENOMIC DNA]</scope>
    <source>
        <strain evidence="9 10">CQ-2017a</strain>
    </source>
</reference>
<evidence type="ECO:0000256" key="2">
    <source>
        <dbReference type="ARBA" id="ARBA00009368"/>
    </source>
</evidence>
<feature type="region of interest" description="Disordered" evidence="7">
    <location>
        <begin position="455"/>
        <end position="515"/>
    </location>
</feature>
<protein>
    <recommendedName>
        <fullName evidence="8">TAFII55 protein conserved region domain-containing protein</fullName>
    </recommendedName>
</protein>
<comment type="similarity">
    <text evidence="2">Belongs to the TAF7 family.</text>
</comment>
<feature type="compositionally biased region" description="Basic and acidic residues" evidence="7">
    <location>
        <begin position="74"/>
        <end position="92"/>
    </location>
</feature>
<organism evidence="9 10">
    <name type="scientific">Sphaceloma murrayae</name>
    <dbReference type="NCBI Taxonomy" id="2082308"/>
    <lineage>
        <taxon>Eukaryota</taxon>
        <taxon>Fungi</taxon>
        <taxon>Dikarya</taxon>
        <taxon>Ascomycota</taxon>
        <taxon>Pezizomycotina</taxon>
        <taxon>Dothideomycetes</taxon>
        <taxon>Dothideomycetidae</taxon>
        <taxon>Myriangiales</taxon>
        <taxon>Elsinoaceae</taxon>
        <taxon>Sphaceloma</taxon>
    </lineage>
</organism>
<dbReference type="InParanoid" id="A0A2K1QU68"/>
<keyword evidence="6" id="KW-0175">Coiled coil</keyword>
<feature type="compositionally biased region" description="Low complexity" evidence="7">
    <location>
        <begin position="8"/>
        <end position="35"/>
    </location>
</feature>
<evidence type="ECO:0000256" key="5">
    <source>
        <dbReference type="ARBA" id="ARBA00023242"/>
    </source>
</evidence>
<evidence type="ECO:0000313" key="10">
    <source>
        <dbReference type="Proteomes" id="UP000243797"/>
    </source>
</evidence>
<name>A0A2K1QU68_9PEZI</name>
<dbReference type="SMART" id="SM01370">
    <property type="entry name" value="TAFII55_N"/>
    <property type="match status" value="1"/>
</dbReference>
<accession>A0A2K1QU68</accession>
<proteinExistence type="inferred from homology"/>
<dbReference type="GO" id="GO:0005669">
    <property type="term" value="C:transcription factor TFIID complex"/>
    <property type="evidence" value="ECO:0007669"/>
    <property type="project" value="InterPro"/>
</dbReference>
<dbReference type="PANTHER" id="PTHR12228:SF0">
    <property type="entry name" value="TATA-BOX BINDING PROTEIN ASSOCIATED FACTOR 7"/>
    <property type="match status" value="1"/>
</dbReference>
<keyword evidence="3" id="KW-0805">Transcription regulation</keyword>
<dbReference type="AlphaFoldDB" id="A0A2K1QU68"/>
<evidence type="ECO:0000256" key="4">
    <source>
        <dbReference type="ARBA" id="ARBA00023163"/>
    </source>
</evidence>
<feature type="region of interest" description="Disordered" evidence="7">
    <location>
        <begin position="1"/>
        <end position="110"/>
    </location>
</feature>
<dbReference type="PANTHER" id="PTHR12228">
    <property type="entry name" value="TRANSCRIPTION INITIATION FACTOR TFIID 55 KD SUBUNIT-RELATED"/>
    <property type="match status" value="1"/>
</dbReference>
<evidence type="ECO:0000256" key="3">
    <source>
        <dbReference type="ARBA" id="ARBA00023015"/>
    </source>
</evidence>
<dbReference type="InterPro" id="IPR037817">
    <property type="entry name" value="TAF7"/>
</dbReference>
<evidence type="ECO:0000313" key="9">
    <source>
        <dbReference type="EMBL" id="PNS18605.1"/>
    </source>
</evidence>
<feature type="compositionally biased region" description="Low complexity" evidence="7">
    <location>
        <begin position="462"/>
        <end position="487"/>
    </location>
</feature>
<dbReference type="InterPro" id="IPR006751">
    <property type="entry name" value="TAFII55_prot_cons_reg"/>
</dbReference>
<feature type="coiled-coil region" evidence="6">
    <location>
        <begin position="345"/>
        <end position="372"/>
    </location>
</feature>
<dbReference type="GO" id="GO:0051123">
    <property type="term" value="P:RNA polymerase II preinitiation complex assembly"/>
    <property type="evidence" value="ECO:0007669"/>
    <property type="project" value="TreeGrafter"/>
</dbReference>
<evidence type="ECO:0000259" key="8">
    <source>
        <dbReference type="SMART" id="SM01370"/>
    </source>
</evidence>
<feature type="compositionally biased region" description="Acidic residues" evidence="7">
    <location>
        <begin position="497"/>
        <end position="515"/>
    </location>
</feature>
<dbReference type="Pfam" id="PF04658">
    <property type="entry name" value="TAFII55_N"/>
    <property type="match status" value="1"/>
</dbReference>
<dbReference type="EMBL" id="NKHZ01000039">
    <property type="protein sequence ID" value="PNS18605.1"/>
    <property type="molecule type" value="Genomic_DNA"/>
</dbReference>
<keyword evidence="10" id="KW-1185">Reference proteome</keyword>
<dbReference type="Proteomes" id="UP000243797">
    <property type="component" value="Unassembled WGS sequence"/>
</dbReference>
<comment type="caution">
    <text evidence="9">The sequence shown here is derived from an EMBL/GenBank/DDBJ whole genome shotgun (WGS) entry which is preliminary data.</text>
</comment>
<evidence type="ECO:0000256" key="6">
    <source>
        <dbReference type="SAM" id="Coils"/>
    </source>
</evidence>
<gene>
    <name evidence="9" type="ORF">CAC42_5144</name>
</gene>
<keyword evidence="5" id="KW-0539">Nucleus</keyword>